<evidence type="ECO:0000313" key="3">
    <source>
        <dbReference type="EMBL" id="MBB5577906.1"/>
    </source>
</evidence>
<dbReference type="Proteomes" id="UP000549882">
    <property type="component" value="Unassembled WGS sequence"/>
</dbReference>
<feature type="chain" id="PRO_5030602676" description="PepSY domain-containing protein" evidence="2">
    <location>
        <begin position="21"/>
        <end position="103"/>
    </location>
</feature>
<evidence type="ECO:0000313" key="4">
    <source>
        <dbReference type="Proteomes" id="UP000549882"/>
    </source>
</evidence>
<accession>A0A7W8XYI6</accession>
<dbReference type="AlphaFoldDB" id="A0A7W8XYI6"/>
<dbReference type="EMBL" id="JACHBI010000028">
    <property type="protein sequence ID" value="MBB5577906.1"/>
    <property type="molecule type" value="Genomic_DNA"/>
</dbReference>
<evidence type="ECO:0000256" key="2">
    <source>
        <dbReference type="SAM" id="SignalP"/>
    </source>
</evidence>
<dbReference type="RefSeq" id="WP_183941161.1">
    <property type="nucleotide sequence ID" value="NZ_JACHBI010000028.1"/>
</dbReference>
<organism evidence="3 4">
    <name type="scientific">Rhizobium paranaense</name>
    <dbReference type="NCBI Taxonomy" id="1650438"/>
    <lineage>
        <taxon>Bacteria</taxon>
        <taxon>Pseudomonadati</taxon>
        <taxon>Pseudomonadota</taxon>
        <taxon>Alphaproteobacteria</taxon>
        <taxon>Hyphomicrobiales</taxon>
        <taxon>Rhizobiaceae</taxon>
        <taxon>Rhizobium/Agrobacterium group</taxon>
        <taxon>Rhizobium</taxon>
    </lineage>
</organism>
<evidence type="ECO:0000256" key="1">
    <source>
        <dbReference type="SAM" id="MobiDB-lite"/>
    </source>
</evidence>
<sequence>MKTLSILAATLLMAATAAFAQSQTPSTSQTTPAVNTQQNPGAPVAGKNSFTEDQAKSRIADAGYTNVSGLKLDDQGVWRGTAMKDGKQANVSLDFQGNVTMAK</sequence>
<feature type="signal peptide" evidence="2">
    <location>
        <begin position="1"/>
        <end position="20"/>
    </location>
</feature>
<protein>
    <recommendedName>
        <fullName evidence="5">PepSY domain-containing protein</fullName>
    </recommendedName>
</protein>
<keyword evidence="2" id="KW-0732">Signal</keyword>
<feature type="compositionally biased region" description="Low complexity" evidence="1">
    <location>
        <begin position="21"/>
        <end position="31"/>
    </location>
</feature>
<comment type="caution">
    <text evidence="3">The sequence shown here is derived from an EMBL/GenBank/DDBJ whole genome shotgun (WGS) entry which is preliminary data.</text>
</comment>
<evidence type="ECO:0008006" key="5">
    <source>
        <dbReference type="Google" id="ProtNLM"/>
    </source>
</evidence>
<feature type="region of interest" description="Disordered" evidence="1">
    <location>
        <begin position="21"/>
        <end position="49"/>
    </location>
</feature>
<keyword evidence="4" id="KW-1185">Reference proteome</keyword>
<proteinExistence type="predicted"/>
<gene>
    <name evidence="3" type="ORF">GGD50_006562</name>
</gene>
<name>A0A7W8XYI6_9HYPH</name>
<reference evidence="3 4" key="1">
    <citation type="submission" date="2020-08" db="EMBL/GenBank/DDBJ databases">
        <title>Genomic Encyclopedia of Type Strains, Phase IV (KMG-V): Genome sequencing to study the core and pangenomes of soil and plant-associated prokaryotes.</title>
        <authorList>
            <person name="Whitman W."/>
        </authorList>
    </citation>
    <scope>NUCLEOTIDE SEQUENCE [LARGE SCALE GENOMIC DNA]</scope>
    <source>
        <strain evidence="3 4">SEMIA 4064</strain>
    </source>
</reference>